<evidence type="ECO:0000259" key="2">
    <source>
        <dbReference type="PROSITE" id="PS50966"/>
    </source>
</evidence>
<comment type="caution">
    <text evidence="3">The sequence shown here is derived from an EMBL/GenBank/DDBJ whole genome shotgun (WGS) entry which is preliminary data.</text>
</comment>
<feature type="domain" description="SWIM-type" evidence="2">
    <location>
        <begin position="42"/>
        <end position="80"/>
    </location>
</feature>
<gene>
    <name evidence="3" type="ORF">PIB30_068640</name>
</gene>
<name>A0ABU6VQD5_9FABA</name>
<dbReference type="Pfam" id="PF04434">
    <property type="entry name" value="SWIM"/>
    <property type="match status" value="1"/>
</dbReference>
<keyword evidence="1" id="KW-0862">Zinc</keyword>
<proteinExistence type="predicted"/>
<evidence type="ECO:0000313" key="3">
    <source>
        <dbReference type="EMBL" id="MED6174398.1"/>
    </source>
</evidence>
<keyword evidence="1" id="KW-0479">Metal-binding</keyword>
<organism evidence="3 4">
    <name type="scientific">Stylosanthes scabra</name>
    <dbReference type="NCBI Taxonomy" id="79078"/>
    <lineage>
        <taxon>Eukaryota</taxon>
        <taxon>Viridiplantae</taxon>
        <taxon>Streptophyta</taxon>
        <taxon>Embryophyta</taxon>
        <taxon>Tracheophyta</taxon>
        <taxon>Spermatophyta</taxon>
        <taxon>Magnoliopsida</taxon>
        <taxon>eudicotyledons</taxon>
        <taxon>Gunneridae</taxon>
        <taxon>Pentapetalae</taxon>
        <taxon>rosids</taxon>
        <taxon>fabids</taxon>
        <taxon>Fabales</taxon>
        <taxon>Fabaceae</taxon>
        <taxon>Papilionoideae</taxon>
        <taxon>50 kb inversion clade</taxon>
        <taxon>dalbergioids sensu lato</taxon>
        <taxon>Dalbergieae</taxon>
        <taxon>Pterocarpus clade</taxon>
        <taxon>Stylosanthes</taxon>
    </lineage>
</organism>
<evidence type="ECO:0000256" key="1">
    <source>
        <dbReference type="PROSITE-ProRule" id="PRU00325"/>
    </source>
</evidence>
<dbReference type="EMBL" id="JASCZI010151774">
    <property type="protein sequence ID" value="MED6174398.1"/>
    <property type="molecule type" value="Genomic_DNA"/>
</dbReference>
<keyword evidence="4" id="KW-1185">Reference proteome</keyword>
<evidence type="ECO:0000313" key="4">
    <source>
        <dbReference type="Proteomes" id="UP001341840"/>
    </source>
</evidence>
<reference evidence="3 4" key="1">
    <citation type="journal article" date="2023" name="Plants (Basel)">
        <title>Bridging the Gap: Combining Genomics and Transcriptomics Approaches to Understand Stylosanthes scabra, an Orphan Legume from the Brazilian Caatinga.</title>
        <authorList>
            <person name="Ferreira-Neto J.R.C."/>
            <person name="da Silva M.D."/>
            <person name="Binneck E."/>
            <person name="de Melo N.F."/>
            <person name="da Silva R.H."/>
            <person name="de Melo A.L.T.M."/>
            <person name="Pandolfi V."/>
            <person name="Bustamante F.O."/>
            <person name="Brasileiro-Vidal A.C."/>
            <person name="Benko-Iseppon A.M."/>
        </authorList>
    </citation>
    <scope>NUCLEOTIDE SEQUENCE [LARGE SCALE GENOMIC DNA]</scope>
    <source>
        <tissue evidence="3">Leaves</tissue>
    </source>
</reference>
<dbReference type="PROSITE" id="PS50966">
    <property type="entry name" value="ZF_SWIM"/>
    <property type="match status" value="1"/>
</dbReference>
<protein>
    <recommendedName>
        <fullName evidence="2">SWIM-type domain-containing protein</fullName>
    </recommendedName>
</protein>
<accession>A0ABU6VQD5</accession>
<dbReference type="Proteomes" id="UP001341840">
    <property type="component" value="Unassembled WGS sequence"/>
</dbReference>
<sequence>MREVIAYVKWEIEGARLLNFVNKNMVLNTIVYTMEVYSHQGVNVLAIFDKSIGKVDCQCGFWKKNGYACRHMFYVMKAEHLKEIPDRLVLKRATTAQWLFILGAQRLLMFQMAISGLTSLFQRLEGEYRGYA</sequence>
<keyword evidence="1" id="KW-0863">Zinc-finger</keyword>
<dbReference type="InterPro" id="IPR007527">
    <property type="entry name" value="Znf_SWIM"/>
</dbReference>